<protein>
    <submittedName>
        <fullName evidence="1">Uncharacterized protein</fullName>
    </submittedName>
</protein>
<reference evidence="1 2" key="1">
    <citation type="journal article" date="2021" name="bioRxiv">
        <title>Unraveling nitrogen, sulfur and carbon metabolic pathways and microbial community transcriptional responses to substrate deprivation and toxicity stresses in a bioreactor mimicking anoxic brackish coastal sediment conditions.</title>
        <authorList>
            <person name="Martins P.D."/>
            <person name="Echeveste M.J."/>
            <person name="Arshad A."/>
            <person name="Kurth J."/>
            <person name="Ouboter H."/>
            <person name="Jetten M.S.M."/>
            <person name="Welte C.U."/>
        </authorList>
    </citation>
    <scope>NUCLEOTIDE SEQUENCE [LARGE SCALE GENOMIC DNA]</scope>
    <source>
        <strain evidence="1">MAG_38</strain>
    </source>
</reference>
<accession>A0AAJ1ERU5</accession>
<dbReference type="Proteomes" id="UP001197609">
    <property type="component" value="Unassembled WGS sequence"/>
</dbReference>
<comment type="caution">
    <text evidence="1">The sequence shown here is derived from an EMBL/GenBank/DDBJ whole genome shotgun (WGS) entry which is preliminary data.</text>
</comment>
<dbReference type="AlphaFoldDB" id="A0AAJ1ERU5"/>
<gene>
    <name evidence="1" type="ORF">K8G79_00960</name>
</gene>
<dbReference type="EMBL" id="JAIOIU010000013">
    <property type="protein sequence ID" value="MBZ0158714.1"/>
    <property type="molecule type" value="Genomic_DNA"/>
</dbReference>
<evidence type="ECO:0000313" key="2">
    <source>
        <dbReference type="Proteomes" id="UP001197609"/>
    </source>
</evidence>
<sequence length="52" mass="5619">MKRVVRIQGKGKLKDMGLRGFATPPEIEDVNTTVTLIQAPIPLGLRGCSTPN</sequence>
<organism evidence="1 2">
    <name type="scientific">Candidatus Methylomirabilis tolerans</name>
    <dbReference type="NCBI Taxonomy" id="3123416"/>
    <lineage>
        <taxon>Bacteria</taxon>
        <taxon>Candidatus Methylomirabilota</taxon>
        <taxon>Candidatus Methylomirabilia</taxon>
        <taxon>Candidatus Methylomirabilales</taxon>
        <taxon>Candidatus Methylomirabilaceae</taxon>
        <taxon>Candidatus Methylomirabilis</taxon>
    </lineage>
</organism>
<evidence type="ECO:0000313" key="1">
    <source>
        <dbReference type="EMBL" id="MBZ0158714.1"/>
    </source>
</evidence>
<name>A0AAJ1ERU5_9BACT</name>
<proteinExistence type="predicted"/>